<proteinExistence type="predicted"/>
<evidence type="ECO:0000313" key="8">
    <source>
        <dbReference type="Proteomes" id="UP000677152"/>
    </source>
</evidence>
<feature type="transmembrane region" description="Helical" evidence="6">
    <location>
        <begin position="175"/>
        <end position="192"/>
    </location>
</feature>
<feature type="transmembrane region" description="Helical" evidence="6">
    <location>
        <begin position="377"/>
        <end position="397"/>
    </location>
</feature>
<feature type="transmembrane region" description="Helical" evidence="6">
    <location>
        <begin position="228"/>
        <end position="255"/>
    </location>
</feature>
<evidence type="ECO:0000256" key="3">
    <source>
        <dbReference type="ARBA" id="ARBA00022692"/>
    </source>
</evidence>
<feature type="transmembrane region" description="Helical" evidence="6">
    <location>
        <begin position="290"/>
        <end position="310"/>
    </location>
</feature>
<feature type="transmembrane region" description="Helical" evidence="6">
    <location>
        <begin position="349"/>
        <end position="371"/>
    </location>
</feature>
<dbReference type="Gene3D" id="1.20.1250.20">
    <property type="entry name" value="MFS general substrate transporter like domains"/>
    <property type="match status" value="1"/>
</dbReference>
<keyword evidence="4 6" id="KW-1133">Transmembrane helix</keyword>
<feature type="transmembrane region" description="Helical" evidence="6">
    <location>
        <begin position="316"/>
        <end position="337"/>
    </location>
</feature>
<evidence type="ECO:0000256" key="1">
    <source>
        <dbReference type="ARBA" id="ARBA00004651"/>
    </source>
</evidence>
<accession>A0AA45L8C1</accession>
<dbReference type="Pfam" id="PF07690">
    <property type="entry name" value="MFS_1"/>
    <property type="match status" value="1"/>
</dbReference>
<organism evidence="7 8">
    <name type="scientific">Actinosynnema pretiosum subsp. pretiosum</name>
    <dbReference type="NCBI Taxonomy" id="103721"/>
    <lineage>
        <taxon>Bacteria</taxon>
        <taxon>Bacillati</taxon>
        <taxon>Actinomycetota</taxon>
        <taxon>Actinomycetes</taxon>
        <taxon>Pseudonocardiales</taxon>
        <taxon>Pseudonocardiaceae</taxon>
        <taxon>Actinosynnema</taxon>
    </lineage>
</organism>
<feature type="transmembrane region" description="Helical" evidence="6">
    <location>
        <begin position="261"/>
        <end position="278"/>
    </location>
</feature>
<sequence>MTATQSIPPPARTSPPRRDIVRWQLGSATSGVPQAAAPIAFGLLALPLTGTAESGAALVFAMTAAQVLGSVPLSRLGRRFSPVRYLRALVAVRTAAFAAATGLGAVGAPFAALVAAVVVAGAVSGAAHGYQRLLLNHLVSPGRLPRALGVAATLNEVTFALSPVLASLVGSASPVWAMAMITVLGLGPAVLTPRVPDVRAVPDAAPDAAPDAVPDATPAGGGLPREALVWLCCAVAGSGAVAAVEVGAVSFALAFDLGPGWAFLFASVLCAGSVLGGIRVSVRNRVPSTAAVAGYLAASTAGACATLAGGHLVVTLAGAAVLGFFLPLLGTFYSLALDALAPPHRKAEVFALQRVAGAVGVISVSGLLALLGLRAALIGGATLLLAATCLVALRAALPRFRPLGTEPGPLGG</sequence>
<feature type="transmembrane region" description="Helical" evidence="6">
    <location>
        <begin position="54"/>
        <end position="73"/>
    </location>
</feature>
<dbReference type="InterPro" id="IPR036259">
    <property type="entry name" value="MFS_trans_sf"/>
</dbReference>
<dbReference type="SUPFAM" id="SSF103473">
    <property type="entry name" value="MFS general substrate transporter"/>
    <property type="match status" value="1"/>
</dbReference>
<comment type="subcellular location">
    <subcellularLocation>
        <location evidence="1">Cell membrane</location>
        <topology evidence="1">Multi-pass membrane protein</topology>
    </subcellularLocation>
</comment>
<dbReference type="PANTHER" id="PTHR23513:SF11">
    <property type="entry name" value="STAPHYLOFERRIN A TRANSPORTER"/>
    <property type="match status" value="1"/>
</dbReference>
<gene>
    <name evidence="7" type="ORF">KCV87_00405</name>
</gene>
<evidence type="ECO:0000256" key="4">
    <source>
        <dbReference type="ARBA" id="ARBA00022989"/>
    </source>
</evidence>
<keyword evidence="2" id="KW-1003">Cell membrane</keyword>
<evidence type="ECO:0000256" key="2">
    <source>
        <dbReference type="ARBA" id="ARBA00022475"/>
    </source>
</evidence>
<evidence type="ECO:0000256" key="5">
    <source>
        <dbReference type="ARBA" id="ARBA00023136"/>
    </source>
</evidence>
<evidence type="ECO:0000313" key="7">
    <source>
        <dbReference type="EMBL" id="QUF04648.1"/>
    </source>
</evidence>
<keyword evidence="5 6" id="KW-0472">Membrane</keyword>
<keyword evidence="3 6" id="KW-0812">Transmembrane</keyword>
<dbReference type="AlphaFoldDB" id="A0AA45L8C1"/>
<dbReference type="InterPro" id="IPR011701">
    <property type="entry name" value="MFS"/>
</dbReference>
<dbReference type="EMBL" id="CP073249">
    <property type="protein sequence ID" value="QUF04648.1"/>
    <property type="molecule type" value="Genomic_DNA"/>
</dbReference>
<name>A0AA45L8C1_9PSEU</name>
<protein>
    <submittedName>
        <fullName evidence="7">MFS transporter</fullName>
    </submittedName>
</protein>
<dbReference type="PANTHER" id="PTHR23513">
    <property type="entry name" value="INTEGRAL MEMBRANE EFFLUX PROTEIN-RELATED"/>
    <property type="match status" value="1"/>
</dbReference>
<dbReference type="GO" id="GO:0005886">
    <property type="term" value="C:plasma membrane"/>
    <property type="evidence" value="ECO:0007669"/>
    <property type="project" value="UniProtKB-SubCell"/>
</dbReference>
<reference evidence="7" key="1">
    <citation type="submission" date="2021-04" db="EMBL/GenBank/DDBJ databases">
        <title>Genomic sequence of Actinosynnema pretiosum subsp. pretiosum ATCC 31280 (C-14919).</title>
        <authorList>
            <person name="Bai L."/>
            <person name="Wang X."/>
            <person name="Xiao Y."/>
        </authorList>
    </citation>
    <scope>NUCLEOTIDE SEQUENCE</scope>
    <source>
        <strain evidence="7">ATCC 31280</strain>
    </source>
</reference>
<evidence type="ECO:0000256" key="6">
    <source>
        <dbReference type="SAM" id="Phobius"/>
    </source>
</evidence>
<dbReference type="Proteomes" id="UP000677152">
    <property type="component" value="Chromosome"/>
</dbReference>
<dbReference type="GO" id="GO:0022857">
    <property type="term" value="F:transmembrane transporter activity"/>
    <property type="evidence" value="ECO:0007669"/>
    <property type="project" value="InterPro"/>
</dbReference>